<accession>A0A1I5R3B8</accession>
<reference evidence="2" key="1">
    <citation type="submission" date="2016-10" db="EMBL/GenBank/DDBJ databases">
        <authorList>
            <person name="Varghese N."/>
            <person name="Submissions S."/>
        </authorList>
    </citation>
    <scope>NUCLEOTIDE SEQUENCE [LARGE SCALE GENOMIC DNA]</scope>
    <source>
        <strain evidence="2">JCM 18195</strain>
    </source>
</reference>
<protein>
    <submittedName>
        <fullName evidence="1">Serine/threonine-protein kinase HipA</fullName>
    </submittedName>
</protein>
<evidence type="ECO:0000313" key="2">
    <source>
        <dbReference type="Proteomes" id="UP000243084"/>
    </source>
</evidence>
<keyword evidence="2" id="KW-1185">Reference proteome</keyword>
<evidence type="ECO:0000313" key="1">
    <source>
        <dbReference type="EMBL" id="SFP52546.1"/>
    </source>
</evidence>
<name>A0A1I5R3B8_9GAMM</name>
<dbReference type="EMBL" id="FOXM01000003">
    <property type="protein sequence ID" value="SFP52546.1"/>
    <property type="molecule type" value="Genomic_DNA"/>
</dbReference>
<dbReference type="GO" id="GO:0016301">
    <property type="term" value="F:kinase activity"/>
    <property type="evidence" value="ECO:0007669"/>
    <property type="project" value="UniProtKB-KW"/>
</dbReference>
<sequence length="31" mass="3461">MAHELAVWLFAEQVGSLSLVDGRLSFGYHAR</sequence>
<dbReference type="AlphaFoldDB" id="A0A1I5R3B8"/>
<organism evidence="1 2">
    <name type="scientific">Geopseudomonas sagittaria</name>
    <dbReference type="NCBI Taxonomy" id="1135990"/>
    <lineage>
        <taxon>Bacteria</taxon>
        <taxon>Pseudomonadati</taxon>
        <taxon>Pseudomonadota</taxon>
        <taxon>Gammaproteobacteria</taxon>
        <taxon>Pseudomonadales</taxon>
        <taxon>Pseudomonadaceae</taxon>
        <taxon>Geopseudomonas</taxon>
    </lineage>
</organism>
<gene>
    <name evidence="1" type="ORF">SAMN05216229_103117</name>
</gene>
<keyword evidence="1" id="KW-0418">Kinase</keyword>
<keyword evidence="1" id="KW-0808">Transferase</keyword>
<dbReference type="Proteomes" id="UP000243084">
    <property type="component" value="Unassembled WGS sequence"/>
</dbReference>
<proteinExistence type="predicted"/>